<dbReference type="GO" id="GO:0015689">
    <property type="term" value="P:molybdate ion transport"/>
    <property type="evidence" value="ECO:0007669"/>
    <property type="project" value="InterPro"/>
</dbReference>
<evidence type="ECO:0000256" key="2">
    <source>
        <dbReference type="PROSITE-ProRule" id="PRU01213"/>
    </source>
</evidence>
<evidence type="ECO:0000256" key="1">
    <source>
        <dbReference type="ARBA" id="ARBA00022505"/>
    </source>
</evidence>
<feature type="domain" description="Mop" evidence="3">
    <location>
        <begin position="64"/>
        <end position="129"/>
    </location>
</feature>
<sequence length="133" mass="14445">MNRIRATVTGIDRRESLHRVTLTGGNHEFTLLTLELGEEYGIGALVEIHFKSAHVSLAKNISGQVSIANRLEATIVSLREGELLAEIVLESSVGRFFALLTAEAVNRMQLVAGDRVTALLKASDLYLSKAGEL</sequence>
<dbReference type="EMBL" id="CP001101">
    <property type="protein sequence ID" value="ACE03416.1"/>
    <property type="molecule type" value="Genomic_DNA"/>
</dbReference>
<proteinExistence type="predicted"/>
<dbReference type="Gene3D" id="2.40.50.100">
    <property type="match status" value="1"/>
</dbReference>
<dbReference type="eggNOG" id="COG3585">
    <property type="taxonomic scope" value="Bacteria"/>
</dbReference>
<organism evidence="4">
    <name type="scientific">Chlorobium phaeobacteroides (strain BS1)</name>
    <dbReference type="NCBI Taxonomy" id="331678"/>
    <lineage>
        <taxon>Bacteria</taxon>
        <taxon>Pseudomonadati</taxon>
        <taxon>Chlorobiota</taxon>
        <taxon>Chlorobiia</taxon>
        <taxon>Chlorobiales</taxon>
        <taxon>Chlorobiaceae</taxon>
        <taxon>Chlorobium/Pelodictyon group</taxon>
        <taxon>Chlorobium</taxon>
    </lineage>
</organism>
<dbReference type="Pfam" id="PF03459">
    <property type="entry name" value="TOBE"/>
    <property type="match status" value="1"/>
</dbReference>
<gene>
    <name evidence="4" type="ordered locus">Cphamn1_0452</name>
</gene>
<dbReference type="OrthoDB" id="8719578at2"/>
<evidence type="ECO:0000313" key="4">
    <source>
        <dbReference type="EMBL" id="ACE03416.1"/>
    </source>
</evidence>
<dbReference type="HOGENOM" id="CLU_129782_1_0_10"/>
<dbReference type="STRING" id="331678.Cphamn1_0452"/>
<dbReference type="SUPFAM" id="SSF50331">
    <property type="entry name" value="MOP-like"/>
    <property type="match status" value="1"/>
</dbReference>
<accession>B3EM38</accession>
<reference evidence="4" key="1">
    <citation type="submission" date="2008-06" db="EMBL/GenBank/DDBJ databases">
        <title>Complete sequence of Chlorobium phaeobacteroides BS1.</title>
        <authorList>
            <consortium name="US DOE Joint Genome Institute"/>
            <person name="Lucas S."/>
            <person name="Copeland A."/>
            <person name="Lapidus A."/>
            <person name="Glavina del Rio T."/>
            <person name="Dalin E."/>
            <person name="Tice H."/>
            <person name="Bruce D."/>
            <person name="Goodwin L."/>
            <person name="Pitluck S."/>
            <person name="Schmutz J."/>
            <person name="Larimer F."/>
            <person name="Land M."/>
            <person name="Hauser L."/>
            <person name="Kyrpides N."/>
            <person name="Ovchinnikova G."/>
            <person name="Li T."/>
            <person name="Liu Z."/>
            <person name="Zhao F."/>
            <person name="Overmann J."/>
            <person name="Bryant D.A."/>
            <person name="Richardson P."/>
        </authorList>
    </citation>
    <scope>NUCLEOTIDE SEQUENCE [LARGE SCALE GENOMIC DNA]</scope>
    <source>
        <strain evidence="4">BS1</strain>
    </source>
</reference>
<protein>
    <submittedName>
        <fullName evidence="4">TOBE domain protein</fullName>
    </submittedName>
</protein>
<name>B3EM38_CHLPB</name>
<dbReference type="KEGG" id="cpb:Cphamn1_0452"/>
<dbReference type="InterPro" id="IPR005116">
    <property type="entry name" value="Transp-assoc_OB_typ1"/>
</dbReference>
<keyword evidence="1 2" id="KW-0500">Molybdenum</keyword>
<evidence type="ECO:0000259" key="3">
    <source>
        <dbReference type="PROSITE" id="PS51866"/>
    </source>
</evidence>
<dbReference type="AlphaFoldDB" id="B3EM38"/>
<dbReference type="InterPro" id="IPR004606">
    <property type="entry name" value="Mop_domain"/>
</dbReference>
<dbReference type="PROSITE" id="PS51866">
    <property type="entry name" value="MOP"/>
    <property type="match status" value="1"/>
</dbReference>
<dbReference type="InterPro" id="IPR008995">
    <property type="entry name" value="Mo/tungstate-bd_C_term_dom"/>
</dbReference>